<dbReference type="InterPro" id="IPR000719">
    <property type="entry name" value="Prot_kinase_dom"/>
</dbReference>
<dbReference type="SUPFAM" id="SSF56112">
    <property type="entry name" value="Protein kinase-like (PK-like)"/>
    <property type="match status" value="1"/>
</dbReference>
<dbReference type="GO" id="GO:0033612">
    <property type="term" value="F:receptor serine/threonine kinase binding"/>
    <property type="evidence" value="ECO:0007669"/>
    <property type="project" value="TreeGrafter"/>
</dbReference>
<dbReference type="PANTHER" id="PTHR48056:SF45">
    <property type="entry name" value="PROTEIN KINASE DOMAIN-CONTAINING PROTEIN"/>
    <property type="match status" value="1"/>
</dbReference>
<dbReference type="Proteomes" id="UP001064489">
    <property type="component" value="Chromosome 1"/>
</dbReference>
<keyword evidence="6" id="KW-1185">Reference proteome</keyword>
<keyword evidence="3" id="KW-0325">Glycoprotein</keyword>
<dbReference type="Pfam" id="PF07714">
    <property type="entry name" value="PK_Tyr_Ser-Thr"/>
    <property type="match status" value="1"/>
</dbReference>
<dbReference type="InterPro" id="IPR008271">
    <property type="entry name" value="Ser/Thr_kinase_AS"/>
</dbReference>
<comment type="caution">
    <text evidence="5">The sequence shown here is derived from an EMBL/GenBank/DDBJ whole genome shotgun (WGS) entry which is preliminary data.</text>
</comment>
<dbReference type="GO" id="GO:0005524">
    <property type="term" value="F:ATP binding"/>
    <property type="evidence" value="ECO:0007669"/>
    <property type="project" value="InterPro"/>
</dbReference>
<evidence type="ECO:0000256" key="3">
    <source>
        <dbReference type="ARBA" id="ARBA00023180"/>
    </source>
</evidence>
<proteinExistence type="predicted"/>
<dbReference type="PANTHER" id="PTHR48056">
    <property type="entry name" value="LRR RECEPTOR-LIKE SERINE/THREONINE-PROTEIN KINASE-RELATED"/>
    <property type="match status" value="1"/>
</dbReference>
<accession>A0AAD5JJD6</accession>
<dbReference type="GO" id="GO:0004672">
    <property type="term" value="F:protein kinase activity"/>
    <property type="evidence" value="ECO:0007669"/>
    <property type="project" value="InterPro"/>
</dbReference>
<reference evidence="5" key="1">
    <citation type="journal article" date="2022" name="Plant J.">
        <title>Strategies of tolerance reflected in two North American maple genomes.</title>
        <authorList>
            <person name="McEvoy S.L."/>
            <person name="Sezen U.U."/>
            <person name="Trouern-Trend A."/>
            <person name="McMahon S.M."/>
            <person name="Schaberg P.G."/>
            <person name="Yang J."/>
            <person name="Wegrzyn J.L."/>
            <person name="Swenson N.G."/>
        </authorList>
    </citation>
    <scope>NUCLEOTIDE SEQUENCE</scope>
    <source>
        <strain evidence="5">91603</strain>
    </source>
</reference>
<evidence type="ECO:0000256" key="1">
    <source>
        <dbReference type="ARBA" id="ARBA00022614"/>
    </source>
</evidence>
<feature type="domain" description="Protein kinase" evidence="4">
    <location>
        <begin position="20"/>
        <end position="211"/>
    </location>
</feature>
<keyword evidence="2" id="KW-0677">Repeat</keyword>
<dbReference type="PROSITE" id="PS00108">
    <property type="entry name" value="PROTEIN_KINASE_ST"/>
    <property type="match status" value="1"/>
</dbReference>
<dbReference type="InterPro" id="IPR050647">
    <property type="entry name" value="Plant_LRR-RLKs"/>
</dbReference>
<evidence type="ECO:0000313" key="6">
    <source>
        <dbReference type="Proteomes" id="UP001064489"/>
    </source>
</evidence>
<dbReference type="AlphaFoldDB" id="A0AAD5JJD6"/>
<organism evidence="5 6">
    <name type="scientific">Acer negundo</name>
    <name type="common">Box elder</name>
    <dbReference type="NCBI Taxonomy" id="4023"/>
    <lineage>
        <taxon>Eukaryota</taxon>
        <taxon>Viridiplantae</taxon>
        <taxon>Streptophyta</taxon>
        <taxon>Embryophyta</taxon>
        <taxon>Tracheophyta</taxon>
        <taxon>Spermatophyta</taxon>
        <taxon>Magnoliopsida</taxon>
        <taxon>eudicotyledons</taxon>
        <taxon>Gunneridae</taxon>
        <taxon>Pentapetalae</taxon>
        <taxon>rosids</taxon>
        <taxon>malvids</taxon>
        <taxon>Sapindales</taxon>
        <taxon>Sapindaceae</taxon>
        <taxon>Hippocastanoideae</taxon>
        <taxon>Acereae</taxon>
        <taxon>Acer</taxon>
    </lineage>
</organism>
<name>A0AAD5JJD6_ACENE</name>
<evidence type="ECO:0000313" key="5">
    <source>
        <dbReference type="EMBL" id="KAI9195259.1"/>
    </source>
</evidence>
<reference evidence="5" key="2">
    <citation type="submission" date="2023-02" db="EMBL/GenBank/DDBJ databases">
        <authorList>
            <person name="Swenson N.G."/>
            <person name="Wegrzyn J.L."/>
            <person name="Mcevoy S.L."/>
        </authorList>
    </citation>
    <scope>NUCLEOTIDE SEQUENCE</scope>
    <source>
        <strain evidence="5">91603</strain>
        <tissue evidence="5">Leaf</tissue>
    </source>
</reference>
<sequence length="211" mass="23239">MTSVDLCLPYHCFKNGHISFIENKGLSGGPLGNCGENPSSSSVPPLKSVTTSRGGHGFWTNRCCQKLASNRDGNPIENSFRAAILTLGKIRHHNIVKLYGSCYYQGSNLLIYEYLERGSLGELLHGSSCNLEWPTWFHVVVGAAEGLTYPHHDCKPRIIHCDIKSNNILLYKNFEAHVGAFGLAKVIEMPQFKSLSAFVDSTTCNHILNAS</sequence>
<dbReference type="PROSITE" id="PS50011">
    <property type="entry name" value="PROTEIN_KINASE_DOM"/>
    <property type="match status" value="1"/>
</dbReference>
<keyword evidence="1" id="KW-0433">Leucine-rich repeat</keyword>
<dbReference type="Gene3D" id="1.10.510.10">
    <property type="entry name" value="Transferase(Phosphotransferase) domain 1"/>
    <property type="match status" value="1"/>
</dbReference>
<dbReference type="EMBL" id="JAJSOW010000003">
    <property type="protein sequence ID" value="KAI9195259.1"/>
    <property type="molecule type" value="Genomic_DNA"/>
</dbReference>
<dbReference type="InterPro" id="IPR001245">
    <property type="entry name" value="Ser-Thr/Tyr_kinase_cat_dom"/>
</dbReference>
<evidence type="ECO:0000259" key="4">
    <source>
        <dbReference type="PROSITE" id="PS50011"/>
    </source>
</evidence>
<protein>
    <recommendedName>
        <fullName evidence="4">Protein kinase domain-containing protein</fullName>
    </recommendedName>
</protein>
<dbReference type="InterPro" id="IPR011009">
    <property type="entry name" value="Kinase-like_dom_sf"/>
</dbReference>
<evidence type="ECO:0000256" key="2">
    <source>
        <dbReference type="ARBA" id="ARBA00022737"/>
    </source>
</evidence>
<gene>
    <name evidence="5" type="ORF">LWI28_013275</name>
</gene>